<dbReference type="Gene3D" id="3.40.1230.10">
    <property type="entry name" value="MTH938-like"/>
    <property type="match status" value="1"/>
</dbReference>
<feature type="region of interest" description="Disordered" evidence="1">
    <location>
        <begin position="266"/>
        <end position="315"/>
    </location>
</feature>
<name>A0ABY7G182_MYAAR</name>
<reference evidence="2" key="1">
    <citation type="submission" date="2022-11" db="EMBL/GenBank/DDBJ databases">
        <title>Centuries of genome instability and evolution in soft-shell clam transmissible cancer (bioRxiv).</title>
        <authorList>
            <person name="Hart S.F.M."/>
            <person name="Yonemitsu M.A."/>
            <person name="Giersch R.M."/>
            <person name="Beal B.F."/>
            <person name="Arriagada G."/>
            <person name="Davis B.W."/>
            <person name="Ostrander E.A."/>
            <person name="Goff S.P."/>
            <person name="Metzger M.J."/>
        </authorList>
    </citation>
    <scope>NUCLEOTIDE SEQUENCE</scope>
    <source>
        <strain evidence="2">MELC-2E11</strain>
        <tissue evidence="2">Siphon/mantle</tissue>
    </source>
</reference>
<dbReference type="PANTHER" id="PTHR21192">
    <property type="entry name" value="NUCLEAR PROTEIN E3-3"/>
    <property type="match status" value="1"/>
</dbReference>
<keyword evidence="3" id="KW-1185">Reference proteome</keyword>
<accession>A0ABY7G182</accession>
<gene>
    <name evidence="2" type="ORF">MAR_012848</name>
</gene>
<protein>
    <submittedName>
        <fullName evidence="2">NDUF3-like protein</fullName>
    </submittedName>
</protein>
<dbReference type="InterPro" id="IPR036748">
    <property type="entry name" value="MTH938-like_sf"/>
</dbReference>
<dbReference type="EMBL" id="CP111025">
    <property type="protein sequence ID" value="WAR27144.1"/>
    <property type="molecule type" value="Genomic_DNA"/>
</dbReference>
<sequence length="315" mass="34791">MSTFSSACFRLFVARTPWLRHGSRPQRCLTHRVNIYRQSSSKAPQASREQQDSRLDLDPEYGTPASDRGTQLSVLSLDVEDRIFITKISPYGFTLHNGHRLIGPTVCLPQHCFAWKVVDVEDITEASLTLFTMIEPKPDTLIIGTGRERCDLPANVIKYLRKHKIIFEVHSTEQAVATFNFQVMDHRWVMAALLPPDPPAPSAAPGQPLRKFVHEKLESQMDLTTALPDNDTDLLSSSTDTKARIETKTIPVQDSLAETVTVSAPFEGGLRSPLGSGGSFGDSLTVGRKGDSSRTEGQTSQDTDNTGTNIPSDKR</sequence>
<evidence type="ECO:0000313" key="3">
    <source>
        <dbReference type="Proteomes" id="UP001164746"/>
    </source>
</evidence>
<dbReference type="InterPro" id="IPR007523">
    <property type="entry name" value="NDUFAF3/AAMDC"/>
</dbReference>
<proteinExistence type="predicted"/>
<evidence type="ECO:0000256" key="1">
    <source>
        <dbReference type="SAM" id="MobiDB-lite"/>
    </source>
</evidence>
<dbReference type="PANTHER" id="PTHR21192:SF2">
    <property type="entry name" value="NADH DEHYDROGENASE [UBIQUINONE] 1 ALPHA SUBCOMPLEX ASSEMBLY FACTOR 3"/>
    <property type="match status" value="1"/>
</dbReference>
<organism evidence="2 3">
    <name type="scientific">Mya arenaria</name>
    <name type="common">Soft-shell clam</name>
    <dbReference type="NCBI Taxonomy" id="6604"/>
    <lineage>
        <taxon>Eukaryota</taxon>
        <taxon>Metazoa</taxon>
        <taxon>Spiralia</taxon>
        <taxon>Lophotrochozoa</taxon>
        <taxon>Mollusca</taxon>
        <taxon>Bivalvia</taxon>
        <taxon>Autobranchia</taxon>
        <taxon>Heteroconchia</taxon>
        <taxon>Euheterodonta</taxon>
        <taxon>Imparidentia</taxon>
        <taxon>Neoheterodontei</taxon>
        <taxon>Myida</taxon>
        <taxon>Myoidea</taxon>
        <taxon>Myidae</taxon>
        <taxon>Mya</taxon>
    </lineage>
</organism>
<dbReference type="SUPFAM" id="SSF64076">
    <property type="entry name" value="MTH938-like"/>
    <property type="match status" value="1"/>
</dbReference>
<dbReference type="Pfam" id="PF04430">
    <property type="entry name" value="DUF498"/>
    <property type="match status" value="1"/>
</dbReference>
<feature type="region of interest" description="Disordered" evidence="1">
    <location>
        <begin position="39"/>
        <end position="68"/>
    </location>
</feature>
<feature type="compositionally biased region" description="Polar residues" evidence="1">
    <location>
        <begin position="295"/>
        <end position="315"/>
    </location>
</feature>
<evidence type="ECO:0000313" key="2">
    <source>
        <dbReference type="EMBL" id="WAR27144.1"/>
    </source>
</evidence>
<dbReference type="Proteomes" id="UP001164746">
    <property type="component" value="Chromosome 14"/>
</dbReference>
<feature type="compositionally biased region" description="Polar residues" evidence="1">
    <location>
        <begin position="39"/>
        <end position="48"/>
    </location>
</feature>